<dbReference type="EMBL" id="FNIV01000003">
    <property type="protein sequence ID" value="SDO04058.1"/>
    <property type="molecule type" value="Genomic_DNA"/>
</dbReference>
<dbReference type="AlphaFoldDB" id="A0A1H0GB59"/>
<evidence type="ECO:0008006" key="3">
    <source>
        <dbReference type="Google" id="ProtNLM"/>
    </source>
</evidence>
<sequence length="182" mass="19841">MSAASPASRGRLKLAALLLFLSLPVLVATVMALTRVGIPEGRTAHGELGPGVPSLAQWPLDAPVDEALAGDWVLAFDCRERCAERGDLWWRLHRALGREAPRVSRLRVGGSESALPGEVVAQWRKRPDWAEGERLWLLDPRGLPVLGYAADVDPYAVKDDLGKLLRMNPEAPWQGGQELAGR</sequence>
<evidence type="ECO:0000313" key="1">
    <source>
        <dbReference type="EMBL" id="SDO04058.1"/>
    </source>
</evidence>
<gene>
    <name evidence="1" type="ORF">SAMN04487957_103135</name>
</gene>
<dbReference type="OrthoDB" id="9785445at2"/>
<accession>A0A1H0GB59</accession>
<dbReference type="RefSeq" id="WP_089677440.1">
    <property type="nucleotide sequence ID" value="NZ_FNIV01000003.1"/>
</dbReference>
<reference evidence="2" key="1">
    <citation type="submission" date="2016-10" db="EMBL/GenBank/DDBJ databases">
        <authorList>
            <person name="Varghese N."/>
            <person name="Submissions S."/>
        </authorList>
    </citation>
    <scope>NUCLEOTIDE SEQUENCE [LARGE SCALE GENOMIC DNA]</scope>
    <source>
        <strain evidence="2">CGMCC 1.6444</strain>
    </source>
</reference>
<dbReference type="STRING" id="419597.SAMN04487957_103135"/>
<evidence type="ECO:0000313" key="2">
    <source>
        <dbReference type="Proteomes" id="UP000199075"/>
    </source>
</evidence>
<proteinExistence type="predicted"/>
<organism evidence="1 2">
    <name type="scientific">Halomonas shengliensis</name>
    <dbReference type="NCBI Taxonomy" id="419597"/>
    <lineage>
        <taxon>Bacteria</taxon>
        <taxon>Pseudomonadati</taxon>
        <taxon>Pseudomonadota</taxon>
        <taxon>Gammaproteobacteria</taxon>
        <taxon>Oceanospirillales</taxon>
        <taxon>Halomonadaceae</taxon>
        <taxon>Halomonas</taxon>
    </lineage>
</organism>
<keyword evidence="2" id="KW-1185">Reference proteome</keyword>
<name>A0A1H0GB59_9GAMM</name>
<protein>
    <recommendedName>
        <fullName evidence="3">Cytochrome oxidase Cu insertion factor, SCO1/SenC/PrrC family</fullName>
    </recommendedName>
</protein>
<dbReference type="Proteomes" id="UP000199075">
    <property type="component" value="Unassembled WGS sequence"/>
</dbReference>